<proteinExistence type="predicted"/>
<evidence type="ECO:0000313" key="1">
    <source>
        <dbReference type="EMBL" id="MBB4097710.1"/>
    </source>
</evidence>
<dbReference type="Proteomes" id="UP000557392">
    <property type="component" value="Unassembled WGS sequence"/>
</dbReference>
<dbReference type="EMBL" id="JACIEH010000001">
    <property type="protein sequence ID" value="MBB4097710.1"/>
    <property type="molecule type" value="Genomic_DNA"/>
</dbReference>
<accession>A0A7W6JQJ7</accession>
<reference evidence="1 2" key="1">
    <citation type="submission" date="2020-08" db="EMBL/GenBank/DDBJ databases">
        <title>Genomic Encyclopedia of Type Strains, Phase IV (KMG-IV): sequencing the most valuable type-strain genomes for metagenomic binning, comparative biology and taxonomic classification.</title>
        <authorList>
            <person name="Goeker M."/>
        </authorList>
    </citation>
    <scope>NUCLEOTIDE SEQUENCE [LARGE SCALE GENOMIC DNA]</scope>
    <source>
        <strain evidence="1 2">DSM 101806</strain>
    </source>
</reference>
<name>A0A7W6JQJ7_9SPHN</name>
<dbReference type="AlphaFoldDB" id="A0A7W6JQJ7"/>
<organism evidence="1 2">
    <name type="scientific">Sphingomonas kyeonggiensis</name>
    <dbReference type="NCBI Taxonomy" id="1268553"/>
    <lineage>
        <taxon>Bacteria</taxon>
        <taxon>Pseudomonadati</taxon>
        <taxon>Pseudomonadota</taxon>
        <taxon>Alphaproteobacteria</taxon>
        <taxon>Sphingomonadales</taxon>
        <taxon>Sphingomonadaceae</taxon>
        <taxon>Sphingomonas</taxon>
    </lineage>
</organism>
<gene>
    <name evidence="1" type="ORF">GGR46_001243</name>
</gene>
<sequence length="42" mass="4525">MGMPLAGDCDRLTLFRGPSATASLNSYIRRLPSFLVSGEVQP</sequence>
<protein>
    <submittedName>
        <fullName evidence="1">Uncharacterized protein</fullName>
    </submittedName>
</protein>
<keyword evidence="2" id="KW-1185">Reference proteome</keyword>
<comment type="caution">
    <text evidence="1">The sequence shown here is derived from an EMBL/GenBank/DDBJ whole genome shotgun (WGS) entry which is preliminary data.</text>
</comment>
<evidence type="ECO:0000313" key="2">
    <source>
        <dbReference type="Proteomes" id="UP000557392"/>
    </source>
</evidence>